<comment type="function">
    <text evidence="8">Component of the Mediator complex, a coactivator involved in the regulated transcription of nearly all RNA polymerase II-dependent genes. Mediator functions as a bridge to convey information from gene-specific regulatory proteins to the basal RNA polymerase II transcription machinery. Mediator is recruited to promoters by direct interactions with regulatory proteins and serves as a scaffold for the assembly of a functional preinitiation complex with RNA polymerase II and the general transcription factors.</text>
</comment>
<comment type="subcellular location">
    <subcellularLocation>
        <location evidence="1 8">Nucleus</location>
    </subcellularLocation>
</comment>
<comment type="similarity">
    <text evidence="2 8">Belongs to the Mediator complex subunit 31 family.</text>
</comment>
<evidence type="ECO:0000256" key="2">
    <source>
        <dbReference type="ARBA" id="ARBA00006378"/>
    </source>
</evidence>
<organism evidence="10 11">
    <name type="scientific">Knufia fluminis</name>
    <dbReference type="NCBI Taxonomy" id="191047"/>
    <lineage>
        <taxon>Eukaryota</taxon>
        <taxon>Fungi</taxon>
        <taxon>Dikarya</taxon>
        <taxon>Ascomycota</taxon>
        <taxon>Pezizomycotina</taxon>
        <taxon>Eurotiomycetes</taxon>
        <taxon>Chaetothyriomycetidae</taxon>
        <taxon>Chaetothyriales</taxon>
        <taxon>Trichomeriaceae</taxon>
        <taxon>Knufia</taxon>
    </lineage>
</organism>
<name>A0AAN8I8R7_9EURO</name>
<evidence type="ECO:0000256" key="6">
    <source>
        <dbReference type="ARBA" id="ARBA00023163"/>
    </source>
</evidence>
<reference evidence="10 11" key="1">
    <citation type="submission" date="2022-12" db="EMBL/GenBank/DDBJ databases">
        <title>Genomic features and morphological characterization of a novel Knufia sp. strain isolated from spacecraft assembly facility.</title>
        <authorList>
            <person name="Teixeira M."/>
            <person name="Chander A.M."/>
            <person name="Stajich J.E."/>
            <person name="Venkateswaran K."/>
        </authorList>
    </citation>
    <scope>NUCLEOTIDE SEQUENCE [LARGE SCALE GENOMIC DNA]</scope>
    <source>
        <strain evidence="10 11">FJI-L2-BK-P2</strain>
    </source>
</reference>
<sequence length="166" mass="18384">MASAAETPSQTPIPATPRFKIELEFVLALANPDYLQYLGVTMPHLFNPSENTNNTKPAAFGAKSKKDSDNSDAACFARYLEYLLNYWRKPEYSQYLTHPAATIRNLELLQNEQFRRDITHPALRERLAEGFAGFAPYVPPVPEQQPQDGEPGEGTGEANGVAGNDV</sequence>
<dbReference type="AlphaFoldDB" id="A0AAN8I8R7"/>
<keyword evidence="7 8" id="KW-0539">Nucleus</keyword>
<comment type="caution">
    <text evidence="10">The sequence shown here is derived from an EMBL/GenBank/DDBJ whole genome shotgun (WGS) entry which is preliminary data.</text>
</comment>
<evidence type="ECO:0000313" key="11">
    <source>
        <dbReference type="Proteomes" id="UP001316803"/>
    </source>
</evidence>
<evidence type="ECO:0000256" key="9">
    <source>
        <dbReference type="SAM" id="MobiDB-lite"/>
    </source>
</evidence>
<dbReference type="GO" id="GO:0016592">
    <property type="term" value="C:mediator complex"/>
    <property type="evidence" value="ECO:0007669"/>
    <property type="project" value="InterPro"/>
</dbReference>
<dbReference type="InterPro" id="IPR038089">
    <property type="entry name" value="Med31_sf"/>
</dbReference>
<evidence type="ECO:0000256" key="1">
    <source>
        <dbReference type="ARBA" id="ARBA00004123"/>
    </source>
</evidence>
<dbReference type="InterPro" id="IPR008831">
    <property type="entry name" value="Mediator_Med31"/>
</dbReference>
<proteinExistence type="inferred from homology"/>
<keyword evidence="6 8" id="KW-0804">Transcription</keyword>
<dbReference type="Proteomes" id="UP001316803">
    <property type="component" value="Unassembled WGS sequence"/>
</dbReference>
<keyword evidence="5 8" id="KW-0010">Activator</keyword>
<dbReference type="Pfam" id="PF05669">
    <property type="entry name" value="Med31"/>
    <property type="match status" value="1"/>
</dbReference>
<dbReference type="PANTHER" id="PTHR13186">
    <property type="entry name" value="MEDIATOR OF RNA POLYMERASE II TRANSCRIPTION SUBUNIT 31"/>
    <property type="match status" value="1"/>
</dbReference>
<feature type="region of interest" description="Disordered" evidence="9">
    <location>
        <begin position="49"/>
        <end position="68"/>
    </location>
</feature>
<gene>
    <name evidence="10" type="primary">soh1</name>
    <name evidence="10" type="ORF">OHC33_005853</name>
</gene>
<keyword evidence="4 8" id="KW-0805">Transcription regulation</keyword>
<evidence type="ECO:0000256" key="4">
    <source>
        <dbReference type="ARBA" id="ARBA00023015"/>
    </source>
</evidence>
<dbReference type="GO" id="GO:0006355">
    <property type="term" value="P:regulation of DNA-templated transcription"/>
    <property type="evidence" value="ECO:0007669"/>
    <property type="project" value="InterPro"/>
</dbReference>
<dbReference type="GO" id="GO:0003712">
    <property type="term" value="F:transcription coregulator activity"/>
    <property type="evidence" value="ECO:0007669"/>
    <property type="project" value="InterPro"/>
</dbReference>
<evidence type="ECO:0000256" key="5">
    <source>
        <dbReference type="ARBA" id="ARBA00023159"/>
    </source>
</evidence>
<evidence type="ECO:0000256" key="8">
    <source>
        <dbReference type="RuleBase" id="RU364129"/>
    </source>
</evidence>
<accession>A0AAN8I8R7</accession>
<protein>
    <recommendedName>
        <fullName evidence="3 8">Mediator of RNA polymerase II transcription subunit 31</fullName>
    </recommendedName>
</protein>
<evidence type="ECO:0000256" key="7">
    <source>
        <dbReference type="ARBA" id="ARBA00023242"/>
    </source>
</evidence>
<evidence type="ECO:0000256" key="3">
    <source>
        <dbReference type="ARBA" id="ARBA00019660"/>
    </source>
</evidence>
<evidence type="ECO:0000313" key="10">
    <source>
        <dbReference type="EMBL" id="KAK5953285.1"/>
    </source>
</evidence>
<comment type="subunit">
    <text evidence="8">Component of the Mediator complex.</text>
</comment>
<feature type="region of interest" description="Disordered" evidence="9">
    <location>
        <begin position="134"/>
        <end position="166"/>
    </location>
</feature>
<dbReference type="EMBL" id="JAKLMC020000012">
    <property type="protein sequence ID" value="KAK5953285.1"/>
    <property type="molecule type" value="Genomic_DNA"/>
</dbReference>
<dbReference type="Gene3D" id="1.10.10.1340">
    <property type="entry name" value="Mediator of RNA polymerase II, submodule Med31 (Soh1)"/>
    <property type="match status" value="1"/>
</dbReference>
<keyword evidence="11" id="KW-1185">Reference proteome</keyword>